<dbReference type="Proteomes" id="UP000593564">
    <property type="component" value="Unassembled WGS sequence"/>
</dbReference>
<proteinExistence type="predicted"/>
<reference evidence="1 2" key="2">
    <citation type="submission" date="2020-07" db="EMBL/GenBank/DDBJ databases">
        <title>Genome assembly of wild tea tree DASZ reveals pedigree and selection history of tea varieties.</title>
        <authorList>
            <person name="Zhang W."/>
        </authorList>
    </citation>
    <scope>NUCLEOTIDE SEQUENCE [LARGE SCALE GENOMIC DNA]</scope>
    <source>
        <strain evidence="2">cv. G240</strain>
        <tissue evidence="1">Leaf</tissue>
    </source>
</reference>
<organism evidence="1 2">
    <name type="scientific">Camellia sinensis</name>
    <name type="common">Tea plant</name>
    <name type="synonym">Thea sinensis</name>
    <dbReference type="NCBI Taxonomy" id="4442"/>
    <lineage>
        <taxon>Eukaryota</taxon>
        <taxon>Viridiplantae</taxon>
        <taxon>Streptophyta</taxon>
        <taxon>Embryophyta</taxon>
        <taxon>Tracheophyta</taxon>
        <taxon>Spermatophyta</taxon>
        <taxon>Magnoliopsida</taxon>
        <taxon>eudicotyledons</taxon>
        <taxon>Gunneridae</taxon>
        <taxon>Pentapetalae</taxon>
        <taxon>asterids</taxon>
        <taxon>Ericales</taxon>
        <taxon>Theaceae</taxon>
        <taxon>Camellia</taxon>
    </lineage>
</organism>
<accession>A0A7J7I633</accession>
<gene>
    <name evidence="1" type="ORF">HYC85_001175</name>
</gene>
<protein>
    <submittedName>
        <fullName evidence="1">Uncharacterized protein</fullName>
    </submittedName>
</protein>
<evidence type="ECO:0000313" key="2">
    <source>
        <dbReference type="Proteomes" id="UP000593564"/>
    </source>
</evidence>
<evidence type="ECO:0000313" key="1">
    <source>
        <dbReference type="EMBL" id="KAF5959966.1"/>
    </source>
</evidence>
<comment type="caution">
    <text evidence="1">The sequence shown here is derived from an EMBL/GenBank/DDBJ whole genome shotgun (WGS) entry which is preliminary data.</text>
</comment>
<dbReference type="EMBL" id="JACBKZ010000001">
    <property type="protein sequence ID" value="KAF5959966.1"/>
    <property type="molecule type" value="Genomic_DNA"/>
</dbReference>
<reference evidence="2" key="1">
    <citation type="journal article" date="2020" name="Nat. Commun.">
        <title>Genome assembly of wild tea tree DASZ reveals pedigree and selection history of tea varieties.</title>
        <authorList>
            <person name="Zhang W."/>
            <person name="Zhang Y."/>
            <person name="Qiu H."/>
            <person name="Guo Y."/>
            <person name="Wan H."/>
            <person name="Zhang X."/>
            <person name="Scossa F."/>
            <person name="Alseekh S."/>
            <person name="Zhang Q."/>
            <person name="Wang P."/>
            <person name="Xu L."/>
            <person name="Schmidt M.H."/>
            <person name="Jia X."/>
            <person name="Li D."/>
            <person name="Zhu A."/>
            <person name="Guo F."/>
            <person name="Chen W."/>
            <person name="Ni D."/>
            <person name="Usadel B."/>
            <person name="Fernie A.R."/>
            <person name="Wen W."/>
        </authorList>
    </citation>
    <scope>NUCLEOTIDE SEQUENCE [LARGE SCALE GENOMIC DNA]</scope>
    <source>
        <strain evidence="2">cv. G240</strain>
    </source>
</reference>
<name>A0A7J7I633_CAMSI</name>
<sequence length="68" mass="7969">MSNWLQQSVDVEDAMTACGWWWSLLRVTALEVTTWKFLVTAESCYAGSDYLEIKNAKDQKFYQMSYMV</sequence>
<keyword evidence="2" id="KW-1185">Reference proteome</keyword>
<dbReference type="AlphaFoldDB" id="A0A7J7I633"/>